<dbReference type="EMBL" id="JAIWYP010000005">
    <property type="protein sequence ID" value="KAH3826873.1"/>
    <property type="molecule type" value="Genomic_DNA"/>
</dbReference>
<protein>
    <submittedName>
        <fullName evidence="2">Uncharacterized protein</fullName>
    </submittedName>
</protein>
<sequence length="66" mass="7276">MIGANTMMPGICSPHIDPRVLVHWNQPSTGNQLQSPVPAASAKSDEDEDESGMTFYVFCFKMIFSI</sequence>
<organism evidence="2 3">
    <name type="scientific">Dreissena polymorpha</name>
    <name type="common">Zebra mussel</name>
    <name type="synonym">Mytilus polymorpha</name>
    <dbReference type="NCBI Taxonomy" id="45954"/>
    <lineage>
        <taxon>Eukaryota</taxon>
        <taxon>Metazoa</taxon>
        <taxon>Spiralia</taxon>
        <taxon>Lophotrochozoa</taxon>
        <taxon>Mollusca</taxon>
        <taxon>Bivalvia</taxon>
        <taxon>Autobranchia</taxon>
        <taxon>Heteroconchia</taxon>
        <taxon>Euheterodonta</taxon>
        <taxon>Imparidentia</taxon>
        <taxon>Neoheterodontei</taxon>
        <taxon>Myida</taxon>
        <taxon>Dreissenoidea</taxon>
        <taxon>Dreissenidae</taxon>
        <taxon>Dreissena</taxon>
    </lineage>
</organism>
<gene>
    <name evidence="2" type="ORF">DPMN_128800</name>
</gene>
<reference evidence="2" key="1">
    <citation type="journal article" date="2019" name="bioRxiv">
        <title>The Genome of the Zebra Mussel, Dreissena polymorpha: A Resource for Invasive Species Research.</title>
        <authorList>
            <person name="McCartney M.A."/>
            <person name="Auch B."/>
            <person name="Kono T."/>
            <person name="Mallez S."/>
            <person name="Zhang Y."/>
            <person name="Obille A."/>
            <person name="Becker A."/>
            <person name="Abrahante J.E."/>
            <person name="Garbe J."/>
            <person name="Badalamenti J.P."/>
            <person name="Herman A."/>
            <person name="Mangelson H."/>
            <person name="Liachko I."/>
            <person name="Sullivan S."/>
            <person name="Sone E.D."/>
            <person name="Koren S."/>
            <person name="Silverstein K.A.T."/>
            <person name="Beckman K.B."/>
            <person name="Gohl D.M."/>
        </authorList>
    </citation>
    <scope>NUCLEOTIDE SEQUENCE</scope>
    <source>
        <strain evidence="2">Duluth1</strain>
        <tissue evidence="2">Whole animal</tissue>
    </source>
</reference>
<evidence type="ECO:0000256" key="1">
    <source>
        <dbReference type="SAM" id="MobiDB-lite"/>
    </source>
</evidence>
<evidence type="ECO:0000313" key="2">
    <source>
        <dbReference type="EMBL" id="KAH3826873.1"/>
    </source>
</evidence>
<keyword evidence="3" id="KW-1185">Reference proteome</keyword>
<accession>A0A9D4H3S6</accession>
<comment type="caution">
    <text evidence="2">The sequence shown here is derived from an EMBL/GenBank/DDBJ whole genome shotgun (WGS) entry which is preliminary data.</text>
</comment>
<evidence type="ECO:0000313" key="3">
    <source>
        <dbReference type="Proteomes" id="UP000828390"/>
    </source>
</evidence>
<name>A0A9D4H3S6_DREPO</name>
<reference evidence="2" key="2">
    <citation type="submission" date="2020-11" db="EMBL/GenBank/DDBJ databases">
        <authorList>
            <person name="McCartney M.A."/>
            <person name="Auch B."/>
            <person name="Kono T."/>
            <person name="Mallez S."/>
            <person name="Becker A."/>
            <person name="Gohl D.M."/>
            <person name="Silverstein K.A.T."/>
            <person name="Koren S."/>
            <person name="Bechman K.B."/>
            <person name="Herman A."/>
            <person name="Abrahante J.E."/>
            <person name="Garbe J."/>
        </authorList>
    </citation>
    <scope>NUCLEOTIDE SEQUENCE</scope>
    <source>
        <strain evidence="2">Duluth1</strain>
        <tissue evidence="2">Whole animal</tissue>
    </source>
</reference>
<feature type="compositionally biased region" description="Polar residues" evidence="1">
    <location>
        <begin position="26"/>
        <end position="35"/>
    </location>
</feature>
<proteinExistence type="predicted"/>
<dbReference type="AlphaFoldDB" id="A0A9D4H3S6"/>
<feature type="region of interest" description="Disordered" evidence="1">
    <location>
        <begin position="26"/>
        <end position="49"/>
    </location>
</feature>
<dbReference type="Proteomes" id="UP000828390">
    <property type="component" value="Unassembled WGS sequence"/>
</dbReference>